<evidence type="ECO:0000313" key="4">
    <source>
        <dbReference type="Proteomes" id="UP001313282"/>
    </source>
</evidence>
<feature type="compositionally biased region" description="Low complexity" evidence="2">
    <location>
        <begin position="1"/>
        <end position="12"/>
    </location>
</feature>
<dbReference type="PANTHER" id="PTHR34598:SF1">
    <property type="entry name" value="PUTATIVE (AFU_ORTHOLOGUE AFUA_3G13140)-RELATED"/>
    <property type="match status" value="1"/>
</dbReference>
<feature type="compositionally biased region" description="Acidic residues" evidence="2">
    <location>
        <begin position="13"/>
        <end position="27"/>
    </location>
</feature>
<name>A0AAN8MEQ2_9PEZI</name>
<accession>A0AAN8MEQ2</accession>
<comment type="caution">
    <text evidence="3">The sequence shown here is derived from an EMBL/GenBank/DDBJ whole genome shotgun (WGS) entry which is preliminary data.</text>
</comment>
<evidence type="ECO:0000256" key="1">
    <source>
        <dbReference type="ARBA" id="ARBA00023604"/>
    </source>
</evidence>
<dbReference type="GO" id="GO:0016491">
    <property type="term" value="F:oxidoreductase activity"/>
    <property type="evidence" value="ECO:0007669"/>
    <property type="project" value="InterPro"/>
</dbReference>
<dbReference type="InterPro" id="IPR044053">
    <property type="entry name" value="AsaB-like"/>
</dbReference>
<keyword evidence="4" id="KW-1185">Reference proteome</keyword>
<proteinExistence type="inferred from homology"/>
<evidence type="ECO:0000313" key="3">
    <source>
        <dbReference type="EMBL" id="KAK6330062.1"/>
    </source>
</evidence>
<sequence length="348" mass="39310">MLSTLSTTITTLEQEESQEQEQEQEQEEQSHIHGDITRPIHFYLPPLYNSPPRIITTPPSSPPSNNLKNFRTVPRPVSIKDMRNKEHGFHLGLHSFKPIRNLPRLPYPLDLRDQTVRTLVTQTTTEVVRQYLHIPLSSDLDLSAPMTANLITIVSTELLRARDSTTFLPSPRITNPPQIPQTPCSAIHLCRTYLPKSTSSQIALGKLSIRIITLYRPILPPKNTIKDHQLYISDSNSISEEDLIPIEHLPSTSSSSNPSSSSSADYNTMQQTTTYALKYAQGQKFWYWSDMDDTEGIIVQSYDSLFGCDSDGEERSVRAATGFFRLMPQGWDESSEAEWLVVRALVVG</sequence>
<evidence type="ECO:0000256" key="2">
    <source>
        <dbReference type="SAM" id="MobiDB-lite"/>
    </source>
</evidence>
<dbReference type="EMBL" id="JAVHNR010000012">
    <property type="protein sequence ID" value="KAK6330062.1"/>
    <property type="molecule type" value="Genomic_DNA"/>
</dbReference>
<reference evidence="3 4" key="1">
    <citation type="submission" date="2019-10" db="EMBL/GenBank/DDBJ databases">
        <authorList>
            <person name="Palmer J.M."/>
        </authorList>
    </citation>
    <scope>NUCLEOTIDE SEQUENCE [LARGE SCALE GENOMIC DNA]</scope>
    <source>
        <strain evidence="3 4">TWF718</strain>
    </source>
</reference>
<comment type="similarity">
    <text evidence="1">Belongs to the asaB hydroxylase/desaturase family.</text>
</comment>
<dbReference type="AlphaFoldDB" id="A0AAN8MEQ2"/>
<organism evidence="3 4">
    <name type="scientific">Orbilia javanica</name>
    <dbReference type="NCBI Taxonomy" id="47235"/>
    <lineage>
        <taxon>Eukaryota</taxon>
        <taxon>Fungi</taxon>
        <taxon>Dikarya</taxon>
        <taxon>Ascomycota</taxon>
        <taxon>Pezizomycotina</taxon>
        <taxon>Orbiliomycetes</taxon>
        <taxon>Orbiliales</taxon>
        <taxon>Orbiliaceae</taxon>
        <taxon>Orbilia</taxon>
    </lineage>
</organism>
<protein>
    <submittedName>
        <fullName evidence="3">Uncharacterized protein</fullName>
    </submittedName>
</protein>
<gene>
    <name evidence="3" type="ORF">TWF718_003490</name>
</gene>
<dbReference type="Proteomes" id="UP001313282">
    <property type="component" value="Unassembled WGS sequence"/>
</dbReference>
<dbReference type="PANTHER" id="PTHR34598">
    <property type="entry name" value="BLL6449 PROTEIN"/>
    <property type="match status" value="1"/>
</dbReference>
<feature type="region of interest" description="Disordered" evidence="2">
    <location>
        <begin position="51"/>
        <end position="70"/>
    </location>
</feature>
<feature type="region of interest" description="Disordered" evidence="2">
    <location>
        <begin position="1"/>
        <end position="32"/>
    </location>
</feature>